<evidence type="ECO:0000313" key="1">
    <source>
        <dbReference type="EMBL" id="MBE2986530.1"/>
    </source>
</evidence>
<reference evidence="1 4" key="2">
    <citation type="submission" date="2020-10" db="EMBL/GenBank/DDBJ databases">
        <title>Campylobacter californiensis sp. nov. isolated from cattle and feral swine in California.</title>
        <authorList>
            <person name="Miller W.G."/>
        </authorList>
    </citation>
    <scope>NUCLEOTIDE SEQUENCE [LARGE SCALE GENOMIC DNA]</scope>
    <source>
        <strain evidence="1 4">RM12919</strain>
    </source>
</reference>
<comment type="caution">
    <text evidence="2">The sequence shown here is derived from an EMBL/GenBank/DDBJ whole genome shotgun (WGS) entry which is preliminary data.</text>
</comment>
<proteinExistence type="predicted"/>
<name>A0AAW3ZYE7_9BACT</name>
<organism evidence="2 3">
    <name type="scientific">Campylobacter californiensis</name>
    <dbReference type="NCBI Taxonomy" id="1032243"/>
    <lineage>
        <taxon>Bacteria</taxon>
        <taxon>Pseudomonadati</taxon>
        <taxon>Campylobacterota</taxon>
        <taxon>Epsilonproteobacteria</taxon>
        <taxon>Campylobacterales</taxon>
        <taxon>Campylobacteraceae</taxon>
        <taxon>Campylobacter</taxon>
    </lineage>
</organism>
<reference evidence="2 3" key="1">
    <citation type="submission" date="2015-08" db="EMBL/GenBank/DDBJ databases">
        <title>Comparative genomics of the Campylobacter concisus group.</title>
        <authorList>
            <person name="Yee E."/>
            <person name="Chapman M.H."/>
            <person name="Huynh S."/>
            <person name="Bono J.L."/>
            <person name="On S.L."/>
            <person name="St Leger J."/>
            <person name="Foster G."/>
            <person name="Parker C.T."/>
            <person name="Miller W.G."/>
        </authorList>
    </citation>
    <scope>NUCLEOTIDE SEQUENCE [LARGE SCALE GENOMIC DNA]</scope>
    <source>
        <strain evidence="2 3">RM9337</strain>
    </source>
</reference>
<gene>
    <name evidence="1" type="ORF">CCAL12919_05210</name>
    <name evidence="2" type="ORF">CCAL9337_06390</name>
</gene>
<dbReference type="Proteomes" id="UP001318760">
    <property type="component" value="Unassembled WGS sequence"/>
</dbReference>
<protein>
    <recommendedName>
        <fullName evidence="5">Flagellar hook-length control protein-like C-terminal domain-containing protein</fullName>
    </recommendedName>
</protein>
<dbReference type="RefSeq" id="WP_170016511.1">
    <property type="nucleotide sequence ID" value="NZ_CP012545.1"/>
</dbReference>
<dbReference type="EMBL" id="JADBHS010000008">
    <property type="protein sequence ID" value="MBE2986530.1"/>
    <property type="molecule type" value="Genomic_DNA"/>
</dbReference>
<evidence type="ECO:0000313" key="3">
    <source>
        <dbReference type="Proteomes" id="UP000650616"/>
    </source>
</evidence>
<evidence type="ECO:0000313" key="2">
    <source>
        <dbReference type="EMBL" id="MBE3608350.1"/>
    </source>
</evidence>
<evidence type="ECO:0008006" key="5">
    <source>
        <dbReference type="Google" id="ProtNLM"/>
    </source>
</evidence>
<accession>A0AAW3ZYE7</accession>
<sequence length="548" mass="60460">MEILNSLSAQVNTQNAGNIASNQPERLAQQEGLFKNQPTQQNATNQRSQEALDNLDKLVGRVLEELKSTGSTTKAEQILQQAKDTQISPNLSKDLQSLVKMLETQDENDGVLKGFALKLKEFLKPIADIKTGSFNEQIKNSGIMLEANLKEALNGQKLPSSMLNLLNDIKNLSNKELLANILSLAADENLDNHGSFIKLNQMLQASKNDAAAVLNNSLFKNLLSDVSKLDNIAKFLNKESKEDLSGDKIRSQAAKINEFVDVLKSKVLTLANEKLSQNSAFDSNFKSLKSALEDIKNTLKALNSIGDEAGVIKFFNNITSSLEEATLQDKLTSAARRLAQTINIADREASSAKANLNEVKSLIKQLNLASNDISKIEPKNAQEIAKTLSSDVKSTLLSIQDKTQNQQINQAVNKMLSQIEMHQMVSSIGGGIQTYMPYVWDGVDGANVAFKRGKKDKYYAQIDLNFKKFGQINIMVGLIDKRYIDISIATQSAEFKSVILENSAELKQAISEVGLIISNFNLRVLDKKQIKQKFKDFGGLEVGYDKKA</sequence>
<keyword evidence="3" id="KW-1185">Reference proteome</keyword>
<dbReference type="AlphaFoldDB" id="A0AAW3ZYE7"/>
<evidence type="ECO:0000313" key="4">
    <source>
        <dbReference type="Proteomes" id="UP001318760"/>
    </source>
</evidence>
<dbReference type="EMBL" id="LIWG01000007">
    <property type="protein sequence ID" value="MBE3608350.1"/>
    <property type="molecule type" value="Genomic_DNA"/>
</dbReference>
<dbReference type="Proteomes" id="UP000650616">
    <property type="component" value="Unassembled WGS sequence"/>
</dbReference>